<comment type="similarity">
    <text evidence="3 7">Belongs to the PRA1 family.</text>
</comment>
<feature type="transmembrane region" description="Helical" evidence="7">
    <location>
        <begin position="89"/>
        <end position="122"/>
    </location>
</feature>
<evidence type="ECO:0000256" key="4">
    <source>
        <dbReference type="ARBA" id="ARBA00022692"/>
    </source>
</evidence>
<gene>
    <name evidence="8" type="ORF">TRIADDRAFT_55970</name>
</gene>
<evidence type="ECO:0000256" key="3">
    <source>
        <dbReference type="ARBA" id="ARBA00006483"/>
    </source>
</evidence>
<dbReference type="Pfam" id="PF03208">
    <property type="entry name" value="PRA1"/>
    <property type="match status" value="1"/>
</dbReference>
<keyword evidence="6 7" id="KW-0472">Membrane</keyword>
<dbReference type="KEGG" id="tad:TRIADDRAFT_55970"/>
<organism evidence="8 9">
    <name type="scientific">Trichoplax adhaerens</name>
    <name type="common">Trichoplax reptans</name>
    <dbReference type="NCBI Taxonomy" id="10228"/>
    <lineage>
        <taxon>Eukaryota</taxon>
        <taxon>Metazoa</taxon>
        <taxon>Placozoa</taxon>
        <taxon>Uniplacotomia</taxon>
        <taxon>Trichoplacea</taxon>
        <taxon>Trichoplacidae</taxon>
        <taxon>Trichoplax</taxon>
    </lineage>
</organism>
<proteinExistence type="inferred from homology"/>
<dbReference type="GO" id="GO:0016020">
    <property type="term" value="C:membrane"/>
    <property type="evidence" value="ECO:0007669"/>
    <property type="project" value="UniProtKB-SubCell"/>
</dbReference>
<dbReference type="AlphaFoldDB" id="B3RTL7"/>
<dbReference type="PANTHER" id="PTHR19317">
    <property type="entry name" value="PRENYLATED RAB ACCEPTOR 1-RELATED"/>
    <property type="match status" value="1"/>
</dbReference>
<dbReference type="GO" id="GO:0008021">
    <property type="term" value="C:synaptic vesicle"/>
    <property type="evidence" value="ECO:0007669"/>
    <property type="project" value="UniProtKB-SubCell"/>
</dbReference>
<dbReference type="FunCoup" id="B3RTL7">
    <property type="interactions" value="636"/>
</dbReference>
<dbReference type="Proteomes" id="UP000009022">
    <property type="component" value="Unassembled WGS sequence"/>
</dbReference>
<keyword evidence="9" id="KW-1185">Reference proteome</keyword>
<dbReference type="HOGENOM" id="CLU_103851_0_1_1"/>
<dbReference type="EMBL" id="DS985244">
    <property type="protein sequence ID" value="EDV25655.1"/>
    <property type="molecule type" value="Genomic_DNA"/>
</dbReference>
<sequence>MPTILDTDVNENEDLEGKQTGVHVGKKRQMKSAKVEEIKSEKREWLSAAWKGVKPWSAFVTCNKFSKPQSISDVGKRLVTNIRFYWWNYIFITLFLMIFCIITSPMLLLALCATAAGCYWINTRCKGEKTKFCGHEFDKTEQYGLVCLITLPLYIFASAGSTIFWLTGLVAFIVFFHATFTLSEDEILPPPGTEMV</sequence>
<dbReference type="eggNOG" id="KOG3142">
    <property type="taxonomic scope" value="Eukaryota"/>
</dbReference>
<evidence type="ECO:0000256" key="6">
    <source>
        <dbReference type="ARBA" id="ARBA00023136"/>
    </source>
</evidence>
<evidence type="ECO:0000256" key="1">
    <source>
        <dbReference type="ARBA" id="ARBA00004141"/>
    </source>
</evidence>
<dbReference type="InParanoid" id="B3RTL7"/>
<accession>B3RTL7</accession>
<evidence type="ECO:0000256" key="2">
    <source>
        <dbReference type="ARBA" id="ARBA00004234"/>
    </source>
</evidence>
<comment type="subcellular location">
    <subcellularLocation>
        <location evidence="2">Cytoplasmic vesicle</location>
        <location evidence="2">Secretory vesicle</location>
        <location evidence="2">Synaptic vesicle</location>
    </subcellularLocation>
    <subcellularLocation>
        <location evidence="1 7">Membrane</location>
        <topology evidence="1 7">Multi-pass membrane protein</topology>
    </subcellularLocation>
</comment>
<evidence type="ECO:0000313" key="9">
    <source>
        <dbReference type="Proteomes" id="UP000009022"/>
    </source>
</evidence>
<keyword evidence="5 7" id="KW-1133">Transmembrane helix</keyword>
<feature type="transmembrane region" description="Helical" evidence="7">
    <location>
        <begin position="143"/>
        <end position="176"/>
    </location>
</feature>
<dbReference type="CTD" id="6753397"/>
<name>B3RTL7_TRIAD</name>
<keyword evidence="4 7" id="KW-0812">Transmembrane</keyword>
<dbReference type="RefSeq" id="XP_002111688.1">
    <property type="nucleotide sequence ID" value="XM_002111652.1"/>
</dbReference>
<dbReference type="PhylomeDB" id="B3RTL7"/>
<dbReference type="OMA" id="PWTVFFN"/>
<protein>
    <recommendedName>
        <fullName evidence="7">PRA1 family protein</fullName>
    </recommendedName>
</protein>
<dbReference type="PANTHER" id="PTHR19317:SF0">
    <property type="entry name" value="PRENYLATED RAB ACCEPTOR PROTEIN 1"/>
    <property type="match status" value="1"/>
</dbReference>
<dbReference type="GeneID" id="6753397"/>
<dbReference type="OrthoDB" id="63113at2759"/>
<reference evidence="8 9" key="1">
    <citation type="journal article" date="2008" name="Nature">
        <title>The Trichoplax genome and the nature of placozoans.</title>
        <authorList>
            <person name="Srivastava M."/>
            <person name="Begovic E."/>
            <person name="Chapman J."/>
            <person name="Putnam N.H."/>
            <person name="Hellsten U."/>
            <person name="Kawashima T."/>
            <person name="Kuo A."/>
            <person name="Mitros T."/>
            <person name="Salamov A."/>
            <person name="Carpenter M.L."/>
            <person name="Signorovitch A.Y."/>
            <person name="Moreno M.A."/>
            <person name="Kamm K."/>
            <person name="Grimwood J."/>
            <person name="Schmutz J."/>
            <person name="Shapiro H."/>
            <person name="Grigoriev I.V."/>
            <person name="Buss L.W."/>
            <person name="Schierwater B."/>
            <person name="Dellaporta S.L."/>
            <person name="Rokhsar D.S."/>
        </authorList>
    </citation>
    <scope>NUCLEOTIDE SEQUENCE [LARGE SCALE GENOMIC DNA]</scope>
    <source>
        <strain evidence="8 9">Grell-BS-1999</strain>
    </source>
</reference>
<dbReference type="InterPro" id="IPR004895">
    <property type="entry name" value="Prenylated_rab_accept_PRA1"/>
</dbReference>
<evidence type="ECO:0000313" key="8">
    <source>
        <dbReference type="EMBL" id="EDV25655.1"/>
    </source>
</evidence>
<dbReference type="GO" id="GO:0005794">
    <property type="term" value="C:Golgi apparatus"/>
    <property type="evidence" value="ECO:0000318"/>
    <property type="project" value="GO_Central"/>
</dbReference>
<dbReference type="STRING" id="10228.B3RTL7"/>
<evidence type="ECO:0000256" key="5">
    <source>
        <dbReference type="ARBA" id="ARBA00022989"/>
    </source>
</evidence>
<evidence type="ECO:0000256" key="7">
    <source>
        <dbReference type="RuleBase" id="RU363107"/>
    </source>
</evidence>